<protein>
    <recommendedName>
        <fullName evidence="3">Transposase</fullName>
    </recommendedName>
</protein>
<dbReference type="PANTHER" id="PTHR31751">
    <property type="entry name" value="SI:CH211-108C17.2-RELATED-RELATED"/>
    <property type="match status" value="1"/>
</dbReference>
<reference evidence="1 2" key="1">
    <citation type="submission" date="2024-05" db="EMBL/GenBank/DDBJ databases">
        <title>Genome sequencing and assembly of Indian major carp, Cirrhinus mrigala (Hamilton, 1822).</title>
        <authorList>
            <person name="Mohindra V."/>
            <person name="Chowdhury L.M."/>
            <person name="Lal K."/>
            <person name="Jena J.K."/>
        </authorList>
    </citation>
    <scope>NUCLEOTIDE SEQUENCE [LARGE SCALE GENOMIC DNA]</scope>
    <source>
        <strain evidence="1">CM1030</strain>
        <tissue evidence="1">Blood</tissue>
    </source>
</reference>
<sequence length="151" mass="17160">MESSKPAHKTATYIVYENCLLQLFEQCPVCHHVSNVRTRRVGTFLAVEQRCPNCGFFRKWNSQPTVGSTPAGNLQLSVAVYATGASFFKLEKIFRAMQLKMIHYDTFRSLARRYIEPAIVHSWKTAQDGMLKKLSQQQNIILGGDLRAHSP</sequence>
<organism evidence="1 2">
    <name type="scientific">Cirrhinus mrigala</name>
    <name type="common">Mrigala</name>
    <dbReference type="NCBI Taxonomy" id="683832"/>
    <lineage>
        <taxon>Eukaryota</taxon>
        <taxon>Metazoa</taxon>
        <taxon>Chordata</taxon>
        <taxon>Craniata</taxon>
        <taxon>Vertebrata</taxon>
        <taxon>Euteleostomi</taxon>
        <taxon>Actinopterygii</taxon>
        <taxon>Neopterygii</taxon>
        <taxon>Teleostei</taxon>
        <taxon>Ostariophysi</taxon>
        <taxon>Cypriniformes</taxon>
        <taxon>Cyprinidae</taxon>
        <taxon>Labeoninae</taxon>
        <taxon>Labeonini</taxon>
        <taxon>Cirrhinus</taxon>
    </lineage>
</organism>
<proteinExistence type="predicted"/>
<name>A0ABD0NIM0_CIRMR</name>
<evidence type="ECO:0000313" key="2">
    <source>
        <dbReference type="Proteomes" id="UP001529510"/>
    </source>
</evidence>
<gene>
    <name evidence="1" type="ORF">M9458_045269</name>
</gene>
<keyword evidence="2" id="KW-1185">Reference proteome</keyword>
<feature type="non-terminal residue" evidence="1">
    <location>
        <position position="151"/>
    </location>
</feature>
<dbReference type="EMBL" id="JAMKFB020000022">
    <property type="protein sequence ID" value="KAL0161544.1"/>
    <property type="molecule type" value="Genomic_DNA"/>
</dbReference>
<dbReference type="PANTHER" id="PTHR31751:SF44">
    <property type="entry name" value="SI:CH211-211K8.4-RELATED"/>
    <property type="match status" value="1"/>
</dbReference>
<dbReference type="Proteomes" id="UP001529510">
    <property type="component" value="Unassembled WGS sequence"/>
</dbReference>
<dbReference type="AlphaFoldDB" id="A0ABD0NIM0"/>
<evidence type="ECO:0008006" key="3">
    <source>
        <dbReference type="Google" id="ProtNLM"/>
    </source>
</evidence>
<accession>A0ABD0NIM0</accession>
<evidence type="ECO:0000313" key="1">
    <source>
        <dbReference type="EMBL" id="KAL0161544.1"/>
    </source>
</evidence>
<comment type="caution">
    <text evidence="1">The sequence shown here is derived from an EMBL/GenBank/DDBJ whole genome shotgun (WGS) entry which is preliminary data.</text>
</comment>